<evidence type="ECO:0000313" key="2">
    <source>
        <dbReference type="EMBL" id="BFO18375.1"/>
    </source>
</evidence>
<organism evidence="2">
    <name type="scientific">Streptomyces haneummycinicus</name>
    <dbReference type="NCBI Taxonomy" id="3074435"/>
    <lineage>
        <taxon>Bacteria</taxon>
        <taxon>Bacillati</taxon>
        <taxon>Actinomycetota</taxon>
        <taxon>Actinomycetes</taxon>
        <taxon>Kitasatosporales</taxon>
        <taxon>Streptomycetaceae</taxon>
        <taxon>Streptomyces</taxon>
    </lineage>
</organism>
<accession>A0AAT9HLP8</accession>
<feature type="compositionally biased region" description="Basic residues" evidence="1">
    <location>
        <begin position="93"/>
        <end position="109"/>
    </location>
</feature>
<reference evidence="2" key="2">
    <citation type="submission" date="2024-07" db="EMBL/GenBank/DDBJ databases">
        <title>Streptomyces haneummycinica sp. nov., a new antibiotic-producing actinobacterium isolated from marine sediment.</title>
        <authorList>
            <person name="Uemura M."/>
            <person name="Hamada M."/>
            <person name="Hirano S."/>
            <person name="Kobayashi K."/>
            <person name="Ohshiro T."/>
            <person name="Kobayashi T."/>
            <person name="Terahara T."/>
        </authorList>
    </citation>
    <scope>NUCLEOTIDE SEQUENCE</scope>
    <source>
        <strain evidence="2">KM77-8</strain>
    </source>
</reference>
<sequence>MYFGLAEQLREMRADVLQAVYAKHPERFAGRPPEPPKAPAAAWINAPAPDGPLVPAQCEDGLPALIALTGSAIRCAAVRPRGTSISGSAGQRGRLRPAARARRRGTRDA</sequence>
<protein>
    <submittedName>
        <fullName evidence="2">Uncharacterized protein</fullName>
    </submittedName>
</protein>
<gene>
    <name evidence="2" type="ORF">SHKM778_47630</name>
</gene>
<name>A0AAT9HLP8_9ACTN</name>
<proteinExistence type="predicted"/>
<dbReference type="AlphaFoldDB" id="A0AAT9HLP8"/>
<reference evidence="2" key="1">
    <citation type="submission" date="2024-06" db="EMBL/GenBank/DDBJ databases">
        <authorList>
            <consortium name="consrtm"/>
            <person name="Uemura M."/>
            <person name="Terahara T."/>
        </authorList>
    </citation>
    <scope>NUCLEOTIDE SEQUENCE</scope>
    <source>
        <strain evidence="2">KM77-8</strain>
    </source>
</reference>
<dbReference type="EMBL" id="AP035768">
    <property type="protein sequence ID" value="BFO18375.1"/>
    <property type="molecule type" value="Genomic_DNA"/>
</dbReference>
<feature type="region of interest" description="Disordered" evidence="1">
    <location>
        <begin position="80"/>
        <end position="109"/>
    </location>
</feature>
<evidence type="ECO:0000256" key="1">
    <source>
        <dbReference type="SAM" id="MobiDB-lite"/>
    </source>
</evidence>